<evidence type="ECO:0000313" key="2">
    <source>
        <dbReference type="EMBL" id="ABA55512.1"/>
    </source>
</evidence>
<proteinExistence type="evidence at transcript level"/>
<dbReference type="GO" id="GO:0005840">
    <property type="term" value="C:ribosome"/>
    <property type="evidence" value="ECO:0007669"/>
    <property type="project" value="UniProtKB-KW"/>
</dbReference>
<sequence>MWRATVPMLRAALLRPRVSTSRLAVPIQRQLISFARTCVALRSPWAPLAWQQPRPCAALLLLRCDPSGSRSITNPSRRHPKSYPIPSGKSKKRRATPKKLKSHKGAKRRFKLRGDGSWTHRAAGKSHLQVGLRRRSILAKRKPRVVKLKGLVKKLRRLLPYGT</sequence>
<evidence type="ECO:0000256" key="1">
    <source>
        <dbReference type="SAM" id="MobiDB-lite"/>
    </source>
</evidence>
<protein>
    <submittedName>
        <fullName evidence="2">Chloroplast 50S ribosomal protein L35</fullName>
    </submittedName>
</protein>
<feature type="compositionally biased region" description="Basic residues" evidence="1">
    <location>
        <begin position="89"/>
        <end position="111"/>
    </location>
</feature>
<dbReference type="InterPro" id="IPR018265">
    <property type="entry name" value="Ribosomal_bL35_CS"/>
</dbReference>
<dbReference type="InterPro" id="IPR037229">
    <property type="entry name" value="Ribosomal_bL35_sf"/>
</dbReference>
<accession>Q2IA83</accession>
<keyword evidence="2" id="KW-0687">Ribonucleoprotein</keyword>
<organism evidence="2">
    <name type="scientific">Isochrysis galbana</name>
    <name type="common">Marine planktonic alga</name>
    <dbReference type="NCBI Taxonomy" id="37099"/>
    <lineage>
        <taxon>Eukaryota</taxon>
        <taxon>Haptista</taxon>
        <taxon>Haptophyta</taxon>
        <taxon>Prymnesiophyceae</taxon>
        <taxon>Isochrysidales</taxon>
        <taxon>Isochrysidaceae</taxon>
        <taxon>Isochrysis</taxon>
    </lineage>
</organism>
<name>Q2IA83_ISOGA</name>
<keyword evidence="2" id="KW-0689">Ribosomal protein</keyword>
<dbReference type="AlphaFoldDB" id="Q2IA83"/>
<feature type="region of interest" description="Disordered" evidence="1">
    <location>
        <begin position="68"/>
        <end position="111"/>
    </location>
</feature>
<dbReference type="PROSITE" id="PS00936">
    <property type="entry name" value="RIBOSOMAL_L35"/>
    <property type="match status" value="1"/>
</dbReference>
<dbReference type="SUPFAM" id="SSF143034">
    <property type="entry name" value="L35p-like"/>
    <property type="match status" value="1"/>
</dbReference>
<reference evidence="2" key="1">
    <citation type="journal article" date="2006" name="J. Mol. Biol.">
        <title>A tertiary plastid uses genes from two endosymbionts.</title>
        <authorList>
            <person name="Patron N.J."/>
            <person name="Waller R.F."/>
            <person name="Keeling P.J."/>
        </authorList>
    </citation>
    <scope>NUCLEOTIDE SEQUENCE</scope>
    <source>
        <strain evidence="2">6516</strain>
    </source>
</reference>
<dbReference type="GO" id="GO:0003735">
    <property type="term" value="F:structural constituent of ribosome"/>
    <property type="evidence" value="ECO:0007669"/>
    <property type="project" value="InterPro"/>
</dbReference>
<dbReference type="EMBL" id="DQ118568">
    <property type="protein sequence ID" value="ABA55512.1"/>
    <property type="molecule type" value="mRNA"/>
</dbReference>
<dbReference type="Gene3D" id="4.10.410.60">
    <property type="match status" value="1"/>
</dbReference>
<dbReference type="GO" id="GO:0006412">
    <property type="term" value="P:translation"/>
    <property type="evidence" value="ECO:0007669"/>
    <property type="project" value="InterPro"/>
</dbReference>